<dbReference type="PROSITE" id="PS50891">
    <property type="entry name" value="LOB"/>
    <property type="match status" value="1"/>
</dbReference>
<dbReference type="InterPro" id="IPR004883">
    <property type="entry name" value="LOB"/>
</dbReference>
<evidence type="ECO:0000313" key="5">
    <source>
        <dbReference type="Proteomes" id="UP001064489"/>
    </source>
</evidence>
<dbReference type="GO" id="GO:0010468">
    <property type="term" value="P:regulation of gene expression"/>
    <property type="evidence" value="ECO:0007669"/>
    <property type="project" value="TreeGrafter"/>
</dbReference>
<dbReference type="Proteomes" id="UP001064489">
    <property type="component" value="Chromosome 4"/>
</dbReference>
<keyword evidence="5" id="KW-1185">Reference proteome</keyword>
<feature type="region of interest" description="Disordered" evidence="2">
    <location>
        <begin position="140"/>
        <end position="160"/>
    </location>
</feature>
<evidence type="ECO:0000256" key="1">
    <source>
        <dbReference type="ARBA" id="ARBA00005474"/>
    </source>
</evidence>
<comment type="similarity">
    <text evidence="1">Belongs to the LOB domain-containing protein family.</text>
</comment>
<protein>
    <recommendedName>
        <fullName evidence="3">LOB domain-containing protein</fullName>
    </recommendedName>
</protein>
<dbReference type="AlphaFoldDB" id="A0AAD5IYV4"/>
<sequence length="233" mass="25355">MSCNGCRILRKGCSENCMLRQSLSSIDTPQAQANATLFLAKFFGRAGLISFISAVPHFQRPSLFQSLLYEAVGRTINPVSGAVGLLWTGNWNLCQEAVETVLCGGALLPLPDCLGGASGVPEEELDDVLESIENCSRKREVVSGKSKSKPPLKKRKEEDGFGGDDNIVAARCEPSSGEVNLNLTAGLPYRVVKRRVSMMTTEEEESETTSLVSGMENCSNREGSERKLLRLFF</sequence>
<dbReference type="EMBL" id="JAJSOW010000101">
    <property type="protein sequence ID" value="KAI9180542.1"/>
    <property type="molecule type" value="Genomic_DNA"/>
</dbReference>
<dbReference type="Pfam" id="PF03195">
    <property type="entry name" value="LOB"/>
    <property type="match status" value="1"/>
</dbReference>
<name>A0AAD5IYV4_ACENE</name>
<comment type="caution">
    <text evidence="4">The sequence shown here is derived from an EMBL/GenBank/DDBJ whole genome shotgun (WGS) entry which is preliminary data.</text>
</comment>
<evidence type="ECO:0000256" key="2">
    <source>
        <dbReference type="SAM" id="MobiDB-lite"/>
    </source>
</evidence>
<accession>A0AAD5IYV4</accession>
<reference evidence="4" key="1">
    <citation type="journal article" date="2022" name="Plant J.">
        <title>Strategies of tolerance reflected in two North American maple genomes.</title>
        <authorList>
            <person name="McEvoy S.L."/>
            <person name="Sezen U.U."/>
            <person name="Trouern-Trend A."/>
            <person name="McMahon S.M."/>
            <person name="Schaberg P.G."/>
            <person name="Yang J."/>
            <person name="Wegrzyn J.L."/>
            <person name="Swenson N.G."/>
        </authorList>
    </citation>
    <scope>NUCLEOTIDE SEQUENCE</scope>
    <source>
        <strain evidence="4">91603</strain>
    </source>
</reference>
<dbReference type="PANTHER" id="PTHR31304:SF62">
    <property type="entry name" value="LOB DOMAIN-CONTAINING PROTEIN"/>
    <property type="match status" value="1"/>
</dbReference>
<gene>
    <name evidence="4" type="ORF">LWI28_005868</name>
</gene>
<proteinExistence type="inferred from homology"/>
<dbReference type="PANTHER" id="PTHR31304">
    <property type="entry name" value="LOB DOMAIN-CONTAINING PROTEIN 38"/>
    <property type="match status" value="1"/>
</dbReference>
<evidence type="ECO:0000259" key="3">
    <source>
        <dbReference type="PROSITE" id="PS50891"/>
    </source>
</evidence>
<organism evidence="4 5">
    <name type="scientific">Acer negundo</name>
    <name type="common">Box elder</name>
    <dbReference type="NCBI Taxonomy" id="4023"/>
    <lineage>
        <taxon>Eukaryota</taxon>
        <taxon>Viridiplantae</taxon>
        <taxon>Streptophyta</taxon>
        <taxon>Embryophyta</taxon>
        <taxon>Tracheophyta</taxon>
        <taxon>Spermatophyta</taxon>
        <taxon>Magnoliopsida</taxon>
        <taxon>eudicotyledons</taxon>
        <taxon>Gunneridae</taxon>
        <taxon>Pentapetalae</taxon>
        <taxon>rosids</taxon>
        <taxon>malvids</taxon>
        <taxon>Sapindales</taxon>
        <taxon>Sapindaceae</taxon>
        <taxon>Hippocastanoideae</taxon>
        <taxon>Acereae</taxon>
        <taxon>Acer</taxon>
    </lineage>
</organism>
<evidence type="ECO:0000313" key="4">
    <source>
        <dbReference type="EMBL" id="KAI9180542.1"/>
    </source>
</evidence>
<reference evidence="4" key="2">
    <citation type="submission" date="2023-02" db="EMBL/GenBank/DDBJ databases">
        <authorList>
            <person name="Swenson N.G."/>
            <person name="Wegrzyn J.L."/>
            <person name="Mcevoy S.L."/>
        </authorList>
    </citation>
    <scope>NUCLEOTIDE SEQUENCE</scope>
    <source>
        <strain evidence="4">91603</strain>
        <tissue evidence="4">Leaf</tissue>
    </source>
</reference>
<feature type="domain" description="LOB" evidence="3">
    <location>
        <begin position="1"/>
        <end position="107"/>
    </location>
</feature>